<protein>
    <submittedName>
        <fullName evidence="2">Uncharacterized protein</fullName>
    </submittedName>
</protein>
<dbReference type="PANTHER" id="PTHR31579">
    <property type="entry name" value="OS03G0796600 PROTEIN"/>
    <property type="match status" value="1"/>
</dbReference>
<dbReference type="Proteomes" id="UP001630127">
    <property type="component" value="Unassembled WGS sequence"/>
</dbReference>
<evidence type="ECO:0000256" key="1">
    <source>
        <dbReference type="SAM" id="MobiDB-lite"/>
    </source>
</evidence>
<dbReference type="NCBIfam" id="TIGR01615">
    <property type="entry name" value="A_thal_3542"/>
    <property type="match status" value="1"/>
</dbReference>
<gene>
    <name evidence="2" type="ORF">ACH5RR_033157</name>
</gene>
<evidence type="ECO:0000313" key="2">
    <source>
        <dbReference type="EMBL" id="KAL3507775.1"/>
    </source>
</evidence>
<proteinExistence type="predicted"/>
<evidence type="ECO:0000313" key="3">
    <source>
        <dbReference type="Proteomes" id="UP001630127"/>
    </source>
</evidence>
<dbReference type="AlphaFoldDB" id="A0ABD2YP78"/>
<sequence length="423" mass="47018">MPFPMKIQPVDSDQAYREPSKPPPVLKSRLKRLFDRPFNSVLKISSTSIEKPALFSGEVKEIAPPPPPAVGALPEFEPSSVCLDRMVQNFIEENTFEKHQPPLQAAQKFGKNNKCNCFNGGGNSSDSSDDEFDFGSFGDSSFPNNNSISSASFGDSIDSLKSLIPCSTTVERNLLADASKIVEKNKSCKRKDDLRKIVTDGLLALGFNASICISKWDKSSSIPAGEYEYIDVIMEEGERVLIDIEFRSEFEIARATGNYKSILQSLPFIFVGNVDRLQQIIAIVSEAAKQSLKKKGMHIPPWRKAEYMKAKWLSSHFRTTHSPQNDVVLLEETEAVAEAEAEAEAENKEVLEESECGEWELIFGEKTTTSEESKTIFSSPVRISGDMTPVFVTWQPPVIKPKSFERGNRVMVTGLASLLKEKS</sequence>
<name>A0ABD2YP78_9GENT</name>
<dbReference type="EMBL" id="JBJUIK010000013">
    <property type="protein sequence ID" value="KAL3507775.1"/>
    <property type="molecule type" value="Genomic_DNA"/>
</dbReference>
<keyword evidence="3" id="KW-1185">Reference proteome</keyword>
<dbReference type="PANTHER" id="PTHR31579:SF1">
    <property type="entry name" value="OS03G0796600 PROTEIN"/>
    <property type="match status" value="1"/>
</dbReference>
<comment type="caution">
    <text evidence="2">The sequence shown here is derived from an EMBL/GenBank/DDBJ whole genome shotgun (WGS) entry which is preliminary data.</text>
</comment>
<dbReference type="InterPro" id="IPR006502">
    <property type="entry name" value="PDDEXK-like"/>
</dbReference>
<accession>A0ABD2YP78</accession>
<reference evidence="2 3" key="1">
    <citation type="submission" date="2024-11" db="EMBL/GenBank/DDBJ databases">
        <title>A near-complete genome assembly of Cinchona calisaya.</title>
        <authorList>
            <person name="Lian D.C."/>
            <person name="Zhao X.W."/>
            <person name="Wei L."/>
        </authorList>
    </citation>
    <scope>NUCLEOTIDE SEQUENCE [LARGE SCALE GENOMIC DNA]</scope>
    <source>
        <tissue evidence="2">Nenye</tissue>
    </source>
</reference>
<feature type="region of interest" description="Disordered" evidence="1">
    <location>
        <begin position="1"/>
        <end position="28"/>
    </location>
</feature>
<dbReference type="Pfam" id="PF04720">
    <property type="entry name" value="PDDEXK_6"/>
    <property type="match status" value="1"/>
</dbReference>
<organism evidence="2 3">
    <name type="scientific">Cinchona calisaya</name>
    <dbReference type="NCBI Taxonomy" id="153742"/>
    <lineage>
        <taxon>Eukaryota</taxon>
        <taxon>Viridiplantae</taxon>
        <taxon>Streptophyta</taxon>
        <taxon>Embryophyta</taxon>
        <taxon>Tracheophyta</taxon>
        <taxon>Spermatophyta</taxon>
        <taxon>Magnoliopsida</taxon>
        <taxon>eudicotyledons</taxon>
        <taxon>Gunneridae</taxon>
        <taxon>Pentapetalae</taxon>
        <taxon>asterids</taxon>
        <taxon>lamiids</taxon>
        <taxon>Gentianales</taxon>
        <taxon>Rubiaceae</taxon>
        <taxon>Cinchonoideae</taxon>
        <taxon>Cinchoneae</taxon>
        <taxon>Cinchona</taxon>
    </lineage>
</organism>